<name>A0A8H3LPI8_9GLOM</name>
<sequence>MQLVELPEGIRYRPRSPLLAFFITTLLGRFVKDCKYHSWEICTANLETQPPVQQQLTTPDIEISQPIKYQSDSMNLDDTIGDTVDPVLSTPNRPNPIIPPATPLSRSQKKSVRKKLKKLQKQQQQPDNNPFIVPSNQSPEHTPSSSKMVTFSNVPPQPVTPSKSSDTYNGGE</sequence>
<gene>
    <name evidence="2" type="ORF">RCL2_001593100</name>
</gene>
<proteinExistence type="predicted"/>
<feature type="compositionally biased region" description="Basic residues" evidence="1">
    <location>
        <begin position="107"/>
        <end position="120"/>
    </location>
</feature>
<accession>A0A8H3LPI8</accession>
<evidence type="ECO:0000256" key="1">
    <source>
        <dbReference type="SAM" id="MobiDB-lite"/>
    </source>
</evidence>
<feature type="region of interest" description="Disordered" evidence="1">
    <location>
        <begin position="69"/>
        <end position="172"/>
    </location>
</feature>
<feature type="compositionally biased region" description="Pro residues" evidence="1">
    <location>
        <begin position="93"/>
        <end position="102"/>
    </location>
</feature>
<feature type="compositionally biased region" description="Polar residues" evidence="1">
    <location>
        <begin position="134"/>
        <end position="172"/>
    </location>
</feature>
<organism evidence="2 3">
    <name type="scientific">Rhizophagus clarus</name>
    <dbReference type="NCBI Taxonomy" id="94130"/>
    <lineage>
        <taxon>Eukaryota</taxon>
        <taxon>Fungi</taxon>
        <taxon>Fungi incertae sedis</taxon>
        <taxon>Mucoromycota</taxon>
        <taxon>Glomeromycotina</taxon>
        <taxon>Glomeromycetes</taxon>
        <taxon>Glomerales</taxon>
        <taxon>Glomeraceae</taxon>
        <taxon>Rhizophagus</taxon>
    </lineage>
</organism>
<comment type="caution">
    <text evidence="2">The sequence shown here is derived from an EMBL/GenBank/DDBJ whole genome shotgun (WGS) entry which is preliminary data.</text>
</comment>
<protein>
    <submittedName>
        <fullName evidence="2">Uncharacterized protein</fullName>
    </submittedName>
</protein>
<evidence type="ECO:0000313" key="3">
    <source>
        <dbReference type="Proteomes" id="UP000615446"/>
    </source>
</evidence>
<dbReference type="AlphaFoldDB" id="A0A8H3LPI8"/>
<reference evidence="2" key="1">
    <citation type="submission" date="2019-10" db="EMBL/GenBank/DDBJ databases">
        <title>Conservation and host-specific expression of non-tandemly repeated heterogenous ribosome RNA gene in arbuscular mycorrhizal fungi.</title>
        <authorList>
            <person name="Maeda T."/>
            <person name="Kobayashi Y."/>
            <person name="Nakagawa T."/>
            <person name="Ezawa T."/>
            <person name="Yamaguchi K."/>
            <person name="Bino T."/>
            <person name="Nishimoto Y."/>
            <person name="Shigenobu S."/>
            <person name="Kawaguchi M."/>
        </authorList>
    </citation>
    <scope>NUCLEOTIDE SEQUENCE</scope>
    <source>
        <strain evidence="2">HR1</strain>
    </source>
</reference>
<dbReference type="Proteomes" id="UP000615446">
    <property type="component" value="Unassembled WGS sequence"/>
</dbReference>
<dbReference type="EMBL" id="BLAL01000183">
    <property type="protein sequence ID" value="GES89009.1"/>
    <property type="molecule type" value="Genomic_DNA"/>
</dbReference>
<evidence type="ECO:0000313" key="2">
    <source>
        <dbReference type="EMBL" id="GES89009.1"/>
    </source>
</evidence>